<dbReference type="KEGG" id="spph:KFK14_17645"/>
<dbReference type="AlphaFoldDB" id="A0A975K7E5"/>
<dbReference type="EMBL" id="CP073910">
    <property type="protein sequence ID" value="QUT04837.1"/>
    <property type="molecule type" value="Genomic_DNA"/>
</dbReference>
<keyword evidence="4" id="KW-1185">Reference proteome</keyword>
<reference evidence="3" key="1">
    <citation type="submission" date="2021-04" db="EMBL/GenBank/DDBJ databases">
        <title>Isolation of p-tert-butylphenol degrading bacteria Sphingobium phenoxybenzoativorans Tas13 from active sludge.</title>
        <authorList>
            <person name="Li Y."/>
        </authorList>
    </citation>
    <scope>NUCLEOTIDE SEQUENCE</scope>
    <source>
        <strain evidence="3">Tas13</strain>
    </source>
</reference>
<dbReference type="InterPro" id="IPR050546">
    <property type="entry name" value="Glycosyl_Hydrlase_16"/>
</dbReference>
<dbReference type="PANTHER" id="PTHR10963">
    <property type="entry name" value="GLYCOSYL HYDROLASE-RELATED"/>
    <property type="match status" value="1"/>
</dbReference>
<dbReference type="GO" id="GO:0005975">
    <property type="term" value="P:carbohydrate metabolic process"/>
    <property type="evidence" value="ECO:0007669"/>
    <property type="project" value="InterPro"/>
</dbReference>
<dbReference type="PANTHER" id="PTHR10963:SF55">
    <property type="entry name" value="GLYCOSIDE HYDROLASE FAMILY 16 PROTEIN"/>
    <property type="match status" value="1"/>
</dbReference>
<dbReference type="SUPFAM" id="SSF49899">
    <property type="entry name" value="Concanavalin A-like lectins/glucanases"/>
    <property type="match status" value="1"/>
</dbReference>
<dbReference type="Gene3D" id="2.60.120.200">
    <property type="match status" value="1"/>
</dbReference>
<dbReference type="GO" id="GO:0004553">
    <property type="term" value="F:hydrolase activity, hydrolyzing O-glycosyl compounds"/>
    <property type="evidence" value="ECO:0007669"/>
    <property type="project" value="InterPro"/>
</dbReference>
<evidence type="ECO:0000259" key="2">
    <source>
        <dbReference type="PROSITE" id="PS51762"/>
    </source>
</evidence>
<evidence type="ECO:0000256" key="1">
    <source>
        <dbReference type="ARBA" id="ARBA00006865"/>
    </source>
</evidence>
<protein>
    <submittedName>
        <fullName evidence="3">Family 16 glycosylhydrolase</fullName>
    </submittedName>
</protein>
<gene>
    <name evidence="3" type="ORF">KFK14_17645</name>
</gene>
<dbReference type="InterPro" id="IPR013320">
    <property type="entry name" value="ConA-like_dom_sf"/>
</dbReference>
<dbReference type="InterPro" id="IPR000757">
    <property type="entry name" value="Beta-glucanase-like"/>
</dbReference>
<dbReference type="Pfam" id="PF00722">
    <property type="entry name" value="Glyco_hydro_16"/>
    <property type="match status" value="1"/>
</dbReference>
<accession>A0A975K7E5</accession>
<dbReference type="Proteomes" id="UP000681425">
    <property type="component" value="Chromosome"/>
</dbReference>
<organism evidence="3 4">
    <name type="scientific">Sphingobium phenoxybenzoativorans</name>
    <dbReference type="NCBI Taxonomy" id="1592790"/>
    <lineage>
        <taxon>Bacteria</taxon>
        <taxon>Pseudomonadati</taxon>
        <taxon>Pseudomonadota</taxon>
        <taxon>Alphaproteobacteria</taxon>
        <taxon>Sphingomonadales</taxon>
        <taxon>Sphingomonadaceae</taxon>
        <taxon>Sphingobium</taxon>
    </lineage>
</organism>
<sequence length="260" mass="29241">MNGPWSKAFKGQPLVGISGDGKYQQNFNAGTTLYGPKLFARQHADYGGGKFDPHTGQAYEIGGGVLNITAYKDEKGDVRCGNVQTVTIDQAGSGAPMTTANSFSQAGGYWEAKIRFPRAQGTWGGFWLLSPDDPKSRGHLELDVIEYYGEGDAKGHHHSFHRWHYAGQKDVHSSHYTGVPELADFKWHTHGVDLRGISELDGRKAVVFYQDRKEVARFAADDEFFQSRFYWLLTLNMQAPVKPEYTLPQTMQVDYVRVWR</sequence>
<dbReference type="PROSITE" id="PS51762">
    <property type="entry name" value="GH16_2"/>
    <property type="match status" value="1"/>
</dbReference>
<evidence type="ECO:0000313" key="3">
    <source>
        <dbReference type="EMBL" id="QUT04837.1"/>
    </source>
</evidence>
<comment type="similarity">
    <text evidence="1">Belongs to the glycosyl hydrolase 16 family.</text>
</comment>
<proteinExistence type="inferred from homology"/>
<dbReference type="RefSeq" id="WP_212608577.1">
    <property type="nucleotide sequence ID" value="NZ_CP073910.1"/>
</dbReference>
<feature type="domain" description="GH16" evidence="2">
    <location>
        <begin position="3"/>
        <end position="260"/>
    </location>
</feature>
<evidence type="ECO:0000313" key="4">
    <source>
        <dbReference type="Proteomes" id="UP000681425"/>
    </source>
</evidence>
<name>A0A975K7E5_9SPHN</name>